<dbReference type="EMBL" id="BSNX01000063">
    <property type="protein sequence ID" value="GLQ74832.1"/>
    <property type="molecule type" value="Genomic_DNA"/>
</dbReference>
<feature type="transmembrane region" description="Helical" evidence="6">
    <location>
        <begin position="189"/>
        <end position="212"/>
    </location>
</feature>
<evidence type="ECO:0000256" key="2">
    <source>
        <dbReference type="ARBA" id="ARBA00022475"/>
    </source>
</evidence>
<comment type="subcellular location">
    <subcellularLocation>
        <location evidence="1">Cell membrane</location>
        <topology evidence="1">Multi-pass membrane protein</topology>
    </subcellularLocation>
</comment>
<dbReference type="InterPro" id="IPR013525">
    <property type="entry name" value="ABC2_TM"/>
</dbReference>
<proteinExistence type="predicted"/>
<dbReference type="RefSeq" id="WP_126610042.1">
    <property type="nucleotide sequence ID" value="NZ_AP025144.1"/>
</dbReference>
<feature type="transmembrane region" description="Helical" evidence="6">
    <location>
        <begin position="273"/>
        <end position="292"/>
    </location>
</feature>
<name>A0AAV5NX01_9VIBR</name>
<feature type="transmembrane region" description="Helical" evidence="6">
    <location>
        <begin position="358"/>
        <end position="377"/>
    </location>
</feature>
<evidence type="ECO:0000313" key="8">
    <source>
        <dbReference type="EMBL" id="GLQ74832.1"/>
    </source>
</evidence>
<feature type="transmembrane region" description="Helical" evidence="6">
    <location>
        <begin position="297"/>
        <end position="317"/>
    </location>
</feature>
<keyword evidence="5 6" id="KW-0472">Membrane</keyword>
<dbReference type="PANTHER" id="PTHR30294">
    <property type="entry name" value="MEMBRANE COMPONENT OF ABC TRANSPORTER YHHJ-RELATED"/>
    <property type="match status" value="1"/>
</dbReference>
<evidence type="ECO:0000256" key="6">
    <source>
        <dbReference type="SAM" id="Phobius"/>
    </source>
</evidence>
<organism evidence="8 9">
    <name type="scientific">Vibrio penaeicida</name>
    <dbReference type="NCBI Taxonomy" id="104609"/>
    <lineage>
        <taxon>Bacteria</taxon>
        <taxon>Pseudomonadati</taxon>
        <taxon>Pseudomonadota</taxon>
        <taxon>Gammaproteobacteria</taxon>
        <taxon>Vibrionales</taxon>
        <taxon>Vibrionaceae</taxon>
        <taxon>Vibrio</taxon>
    </lineage>
</organism>
<dbReference type="Gene3D" id="3.40.1710.10">
    <property type="entry name" value="abc type-2 transporter like domain"/>
    <property type="match status" value="1"/>
</dbReference>
<dbReference type="Proteomes" id="UP001156690">
    <property type="component" value="Unassembled WGS sequence"/>
</dbReference>
<gene>
    <name evidence="8" type="ORF">GCM10007932_41940</name>
</gene>
<feature type="domain" description="ABC-2 type transporter transmembrane" evidence="7">
    <location>
        <begin position="25"/>
        <end position="375"/>
    </location>
</feature>
<dbReference type="InterPro" id="IPR051449">
    <property type="entry name" value="ABC-2_transporter_component"/>
</dbReference>
<keyword evidence="9" id="KW-1185">Reference proteome</keyword>
<evidence type="ECO:0000256" key="1">
    <source>
        <dbReference type="ARBA" id="ARBA00004651"/>
    </source>
</evidence>
<dbReference type="PANTHER" id="PTHR30294:SF46">
    <property type="entry name" value="ABC TRANSPORTER PERMEASE"/>
    <property type="match status" value="1"/>
</dbReference>
<evidence type="ECO:0000256" key="5">
    <source>
        <dbReference type="ARBA" id="ARBA00023136"/>
    </source>
</evidence>
<evidence type="ECO:0000256" key="3">
    <source>
        <dbReference type="ARBA" id="ARBA00022692"/>
    </source>
</evidence>
<feature type="transmembrane region" description="Helical" evidence="6">
    <location>
        <begin position="233"/>
        <end position="253"/>
    </location>
</feature>
<evidence type="ECO:0000313" key="9">
    <source>
        <dbReference type="Proteomes" id="UP001156690"/>
    </source>
</evidence>
<sequence length="387" mass="43009">MSTQWLFPQSLWQELRAIVKHPAIVLTVFGGTLFYSFLYPLPYANQVAQEQTVAVVNLDKSQTSYQLERMVDATPQVTITHRVHAIEDAKSLFLSQQVSGILVIPEHFYRDLMLGKSPVLSYAGDASYFLVYGAVVEGLAQASGTLAAKAKVVKLLADGMPLAKASELYSPVHLNIKPTFNPEMGYVDYVVPAVFVLILHQTLIMGAGLLTAHQKKTNTPSAYWHKMSPLSLVSHRVFVFGVLYLALSLYYFGFSFDFYEINRLASIPNLFALLIPFLISTGAVGIVLGSLLPRTELVTLIVLVSSMPLIFTAGFIWPVESLPQPLIWIANALPSTPAIQGFLKLNQMGAQLWQIKDVVTQLWVLAFIWFGIAWIRMRNSDTESPAR</sequence>
<dbReference type="GO" id="GO:0005886">
    <property type="term" value="C:plasma membrane"/>
    <property type="evidence" value="ECO:0007669"/>
    <property type="project" value="UniProtKB-SubCell"/>
</dbReference>
<keyword evidence="4 6" id="KW-1133">Transmembrane helix</keyword>
<reference evidence="9" key="1">
    <citation type="journal article" date="2019" name="Int. J. Syst. Evol. Microbiol.">
        <title>The Global Catalogue of Microorganisms (GCM) 10K type strain sequencing project: providing services to taxonomists for standard genome sequencing and annotation.</title>
        <authorList>
            <consortium name="The Broad Institute Genomics Platform"/>
            <consortium name="The Broad Institute Genome Sequencing Center for Infectious Disease"/>
            <person name="Wu L."/>
            <person name="Ma J."/>
        </authorList>
    </citation>
    <scope>NUCLEOTIDE SEQUENCE [LARGE SCALE GENOMIC DNA]</scope>
    <source>
        <strain evidence="9">NBRC 15640</strain>
    </source>
</reference>
<evidence type="ECO:0000256" key="4">
    <source>
        <dbReference type="ARBA" id="ARBA00022989"/>
    </source>
</evidence>
<dbReference type="GO" id="GO:0140359">
    <property type="term" value="F:ABC-type transporter activity"/>
    <property type="evidence" value="ECO:0007669"/>
    <property type="project" value="InterPro"/>
</dbReference>
<comment type="caution">
    <text evidence="8">The sequence shown here is derived from an EMBL/GenBank/DDBJ whole genome shotgun (WGS) entry which is preliminary data.</text>
</comment>
<feature type="transmembrane region" description="Helical" evidence="6">
    <location>
        <begin position="21"/>
        <end position="39"/>
    </location>
</feature>
<keyword evidence="3 6" id="KW-0812">Transmembrane</keyword>
<protein>
    <recommendedName>
        <fullName evidence="7">ABC-2 type transporter transmembrane domain-containing protein</fullName>
    </recommendedName>
</protein>
<dbReference type="Pfam" id="PF12698">
    <property type="entry name" value="ABC2_membrane_3"/>
    <property type="match status" value="1"/>
</dbReference>
<dbReference type="AlphaFoldDB" id="A0AAV5NX01"/>
<keyword evidence="2" id="KW-1003">Cell membrane</keyword>
<evidence type="ECO:0000259" key="7">
    <source>
        <dbReference type="Pfam" id="PF12698"/>
    </source>
</evidence>
<accession>A0AAV5NX01</accession>